<dbReference type="AlphaFoldDB" id="A0A915JAR5"/>
<dbReference type="Proteomes" id="UP000887565">
    <property type="component" value="Unplaced"/>
</dbReference>
<protein>
    <submittedName>
        <fullName evidence="4">Uncharacterized protein</fullName>
    </submittedName>
</protein>
<dbReference type="WBParaSite" id="nRc.2.0.1.t23583-RA">
    <property type="protein sequence ID" value="nRc.2.0.1.t23583-RA"/>
    <property type="gene ID" value="nRc.2.0.1.g23583"/>
</dbReference>
<organism evidence="3 4">
    <name type="scientific">Romanomermis culicivorax</name>
    <name type="common">Nematode worm</name>
    <dbReference type="NCBI Taxonomy" id="13658"/>
    <lineage>
        <taxon>Eukaryota</taxon>
        <taxon>Metazoa</taxon>
        <taxon>Ecdysozoa</taxon>
        <taxon>Nematoda</taxon>
        <taxon>Enoplea</taxon>
        <taxon>Dorylaimia</taxon>
        <taxon>Mermithida</taxon>
        <taxon>Mermithoidea</taxon>
        <taxon>Mermithidae</taxon>
        <taxon>Romanomermis</taxon>
    </lineage>
</organism>
<feature type="transmembrane region" description="Helical" evidence="2">
    <location>
        <begin position="20"/>
        <end position="37"/>
    </location>
</feature>
<keyword evidence="2" id="KW-0812">Transmembrane</keyword>
<evidence type="ECO:0000256" key="1">
    <source>
        <dbReference type="SAM" id="MobiDB-lite"/>
    </source>
</evidence>
<name>A0A915JAR5_ROMCU</name>
<evidence type="ECO:0000256" key="2">
    <source>
        <dbReference type="SAM" id="Phobius"/>
    </source>
</evidence>
<feature type="compositionally biased region" description="Basic residues" evidence="1">
    <location>
        <begin position="97"/>
        <end position="114"/>
    </location>
</feature>
<evidence type="ECO:0000313" key="4">
    <source>
        <dbReference type="WBParaSite" id="nRc.2.0.1.t23583-RA"/>
    </source>
</evidence>
<keyword evidence="3" id="KW-1185">Reference proteome</keyword>
<evidence type="ECO:0000313" key="3">
    <source>
        <dbReference type="Proteomes" id="UP000887565"/>
    </source>
</evidence>
<proteinExistence type="predicted"/>
<reference evidence="4" key="1">
    <citation type="submission" date="2022-11" db="UniProtKB">
        <authorList>
            <consortium name="WormBaseParasite"/>
        </authorList>
    </citation>
    <scope>IDENTIFICATION</scope>
</reference>
<keyword evidence="2" id="KW-1133">Transmembrane helix</keyword>
<accession>A0A915JAR5</accession>
<sequence length="114" mass="12710">MDDDDDEPALMLPPADAVRRFGGVHVVFIAALVVLLNSDWSEFLSSTPISLEDSGNLQFKSDNVVKSEFSSSADGIITGRKRGIGIRRKDNKWAPLNKKHKLEKTKKKEKTLIE</sequence>
<keyword evidence="2" id="KW-0472">Membrane</keyword>
<feature type="region of interest" description="Disordered" evidence="1">
    <location>
        <begin position="88"/>
        <end position="114"/>
    </location>
</feature>